<dbReference type="EMBL" id="JAKGUD010000008">
    <property type="protein sequence ID" value="MCF4142847.1"/>
    <property type="molecule type" value="Genomic_DNA"/>
</dbReference>
<evidence type="ECO:0000313" key="1">
    <source>
        <dbReference type="EMBL" id="MCF4142847.1"/>
    </source>
</evidence>
<dbReference type="SUPFAM" id="SSF75138">
    <property type="entry name" value="HprK N-terminal domain-like"/>
    <property type="match status" value="1"/>
</dbReference>
<gene>
    <name evidence="1" type="ORF">L2W38_08450</name>
</gene>
<protein>
    <submittedName>
        <fullName evidence="1">Serine kinase</fullName>
    </submittedName>
</protein>
<name>A0ABS9ERR6_9BACT</name>
<accession>A0ABS9ERR6</accession>
<proteinExistence type="predicted"/>
<dbReference type="InterPro" id="IPR028979">
    <property type="entry name" value="Ser_kin/Pase_Hpr-like_N_sf"/>
</dbReference>
<keyword evidence="2" id="KW-1185">Reference proteome</keyword>
<dbReference type="GO" id="GO:0016301">
    <property type="term" value="F:kinase activity"/>
    <property type="evidence" value="ECO:0007669"/>
    <property type="project" value="UniProtKB-KW"/>
</dbReference>
<organism evidence="1 2">
    <name type="scientific">Dethiosulfovibrio marinus</name>
    <dbReference type="NCBI Taxonomy" id="133532"/>
    <lineage>
        <taxon>Bacteria</taxon>
        <taxon>Thermotogati</taxon>
        <taxon>Synergistota</taxon>
        <taxon>Synergistia</taxon>
        <taxon>Synergistales</taxon>
        <taxon>Dethiosulfovibrionaceae</taxon>
        <taxon>Dethiosulfovibrio</taxon>
    </lineage>
</organism>
<keyword evidence="1" id="KW-0418">Kinase</keyword>
<dbReference type="Proteomes" id="UP001200430">
    <property type="component" value="Unassembled WGS sequence"/>
</dbReference>
<reference evidence="1 2" key="1">
    <citation type="submission" date="2022-01" db="EMBL/GenBank/DDBJ databases">
        <title>Dethiosulfovibrio faecalis sp. nov., a novel proteolytic, non-sulfur-reducing bacterium isolated from a marine aquaculture solid waste bioreactor.</title>
        <authorList>
            <person name="Grabowski S."/>
            <person name="Apolinario E."/>
            <person name="Schneider N."/>
            <person name="Marshall C.W."/>
            <person name="Sowers K.R."/>
        </authorList>
    </citation>
    <scope>NUCLEOTIDE SEQUENCE [LARGE SCALE GENOMIC DNA]</scope>
    <source>
        <strain evidence="1 2">DSM 12537</strain>
    </source>
</reference>
<keyword evidence="1" id="KW-0808">Transferase</keyword>
<sequence>MEELVESLGLTVLTAGDVQADVSGMVVGDLLSFVMAKGQPGWGWITIHSHVNVAAVAVLRDMPLVIVAAGRPVDEDLVARCDAEGITLAKTEMSAYGLCGRIYGMGLVEGE</sequence>
<evidence type="ECO:0000313" key="2">
    <source>
        <dbReference type="Proteomes" id="UP001200430"/>
    </source>
</evidence>
<dbReference type="RefSeq" id="WP_236099618.1">
    <property type="nucleotide sequence ID" value="NZ_JAKGUD010000008.1"/>
</dbReference>
<comment type="caution">
    <text evidence="1">The sequence shown here is derived from an EMBL/GenBank/DDBJ whole genome shotgun (WGS) entry which is preliminary data.</text>
</comment>